<dbReference type="Proteomes" id="UP000502377">
    <property type="component" value="Chromosome"/>
</dbReference>
<dbReference type="KEGG" id="crx:CRECT_2389"/>
<dbReference type="EMBL" id="CP012543">
    <property type="protein sequence ID" value="QCD47971.1"/>
    <property type="molecule type" value="Genomic_DNA"/>
</dbReference>
<accession>A0A6G5QQT2</accession>
<name>A0A6G5QQT2_CAMRE</name>
<evidence type="ECO:0000313" key="1">
    <source>
        <dbReference type="EMBL" id="QCD47971.1"/>
    </source>
</evidence>
<organism evidence="1 2">
    <name type="scientific">Campylobacter rectus</name>
    <name type="common">Wolinella recta</name>
    <dbReference type="NCBI Taxonomy" id="203"/>
    <lineage>
        <taxon>Bacteria</taxon>
        <taxon>Pseudomonadati</taxon>
        <taxon>Campylobacterota</taxon>
        <taxon>Epsilonproteobacteria</taxon>
        <taxon>Campylobacterales</taxon>
        <taxon>Campylobacteraceae</taxon>
        <taxon>Campylobacter</taxon>
    </lineage>
</organism>
<evidence type="ECO:0000313" key="2">
    <source>
        <dbReference type="Proteomes" id="UP000502377"/>
    </source>
</evidence>
<protein>
    <submittedName>
        <fullName evidence="1">Uncharacterized protein</fullName>
    </submittedName>
</protein>
<proteinExistence type="predicted"/>
<reference evidence="1 2" key="1">
    <citation type="submission" date="2016-07" db="EMBL/GenBank/DDBJ databases">
        <title>Comparative genomics of the Campylobacter concisus group.</title>
        <authorList>
            <person name="Miller W.G."/>
            <person name="Yee E."/>
            <person name="Chapman M.H."/>
            <person name="Huynh S."/>
            <person name="Bono J.L."/>
            <person name="On S.L.W."/>
            <person name="StLeger J."/>
            <person name="Foster G."/>
            <person name="Parker C.T."/>
        </authorList>
    </citation>
    <scope>NUCLEOTIDE SEQUENCE [LARGE SCALE GENOMIC DNA]</scope>
    <source>
        <strain evidence="1 2">ATCC 33238</strain>
    </source>
</reference>
<gene>
    <name evidence="1" type="ORF">CRECT_2389</name>
</gene>
<sequence length="81" mass="9397">MALGPAFSAIYDAVLQDNTKYQNYSFVKRFIIKRVSSWAFGRFIDYIFKDKIFSGCVSAVNVKWKSYMGLLLYGMIDDLPY</sequence>
<dbReference type="AlphaFoldDB" id="A0A6G5QQT2"/>